<dbReference type="GO" id="GO:0006508">
    <property type="term" value="P:proteolysis"/>
    <property type="evidence" value="ECO:0007669"/>
    <property type="project" value="UniProtKB-KW"/>
</dbReference>
<dbReference type="GO" id="GO:0005794">
    <property type="term" value="C:Golgi apparatus"/>
    <property type="evidence" value="ECO:0007669"/>
    <property type="project" value="UniProtKB-SubCell"/>
</dbReference>
<dbReference type="GO" id="GO:0004180">
    <property type="term" value="F:carboxypeptidase activity"/>
    <property type="evidence" value="ECO:0007669"/>
    <property type="project" value="UniProtKB-KW"/>
</dbReference>
<dbReference type="GO" id="GO:0043171">
    <property type="term" value="P:peptide catabolic process"/>
    <property type="evidence" value="ECO:0007669"/>
    <property type="project" value="TreeGrafter"/>
</dbReference>
<evidence type="ECO:0000256" key="16">
    <source>
        <dbReference type="ARBA" id="ARBA00023049"/>
    </source>
</evidence>
<evidence type="ECO:0000256" key="2">
    <source>
        <dbReference type="ARBA" id="ARBA00004371"/>
    </source>
</evidence>
<keyword evidence="14" id="KW-0862">Zinc</keyword>
<keyword evidence="15" id="KW-0333">Golgi apparatus</keyword>
<evidence type="ECO:0000256" key="6">
    <source>
        <dbReference type="ARBA" id="ARBA00014116"/>
    </source>
</evidence>
<keyword evidence="22" id="KW-0812">Transmembrane</keyword>
<evidence type="ECO:0000256" key="11">
    <source>
        <dbReference type="ARBA" id="ARBA00022729"/>
    </source>
</evidence>
<feature type="domain" description="Peptidase M28" evidence="23">
    <location>
        <begin position="289"/>
        <end position="477"/>
    </location>
</feature>
<dbReference type="AlphaFoldDB" id="A0A1B6G529"/>
<dbReference type="InterPro" id="IPR007484">
    <property type="entry name" value="Peptidase_M28"/>
</dbReference>
<feature type="transmembrane region" description="Helical" evidence="22">
    <location>
        <begin position="9"/>
        <end position="29"/>
    </location>
</feature>
<keyword evidence="9" id="KW-0645">Protease</keyword>
<evidence type="ECO:0000256" key="22">
    <source>
        <dbReference type="SAM" id="Phobius"/>
    </source>
</evidence>
<keyword evidence="22" id="KW-1133">Transmembrane helix</keyword>
<evidence type="ECO:0000256" key="21">
    <source>
        <dbReference type="ARBA" id="ARBA00033328"/>
    </source>
</evidence>
<evidence type="ECO:0000256" key="14">
    <source>
        <dbReference type="ARBA" id="ARBA00022833"/>
    </source>
</evidence>
<evidence type="ECO:0000256" key="10">
    <source>
        <dbReference type="ARBA" id="ARBA00022723"/>
    </source>
</evidence>
<proteinExistence type="inferred from homology"/>
<evidence type="ECO:0000256" key="18">
    <source>
        <dbReference type="ARBA" id="ARBA00023180"/>
    </source>
</evidence>
<evidence type="ECO:0000256" key="15">
    <source>
        <dbReference type="ARBA" id="ARBA00023034"/>
    </source>
</evidence>
<keyword evidence="11" id="KW-0732">Signal</keyword>
<evidence type="ECO:0000256" key="20">
    <source>
        <dbReference type="ARBA" id="ARBA00025833"/>
    </source>
</evidence>
<dbReference type="PANTHER" id="PTHR12053">
    <property type="entry name" value="PROTEASE FAMILY M28 PLASMA GLUTAMATE CARBOXYPEPTIDASE-RELATED"/>
    <property type="match status" value="1"/>
</dbReference>
<dbReference type="FunFam" id="3.40.630.10:FF:000036">
    <property type="entry name" value="Carboxypeptidase Q"/>
    <property type="match status" value="1"/>
</dbReference>
<keyword evidence="10" id="KW-0479">Metal-binding</keyword>
<dbReference type="Gene3D" id="3.40.630.10">
    <property type="entry name" value="Zn peptidases"/>
    <property type="match status" value="1"/>
</dbReference>
<keyword evidence="13" id="KW-0256">Endoplasmic reticulum</keyword>
<sequence>MIVEVLKDYVMKLFILTGVGVLVGFPLMYSLHRDDVLSSYTVDLSCTGYVSSDLSAEIASYQTTVRDIFALTLTGSFKNKTYRELATFIDKFGNRPAGSENLESSIDYVLNLARTYGLDSVHGENVSVRHWVRGNESCVLISPRVQKLAITGLGYSVGTNGTHLEADVLVVQSFDELQLRADEAKDKIVVIAEDWLGSYGKTVVYRSRAAVEVARVGGLAALIRSVTPFSINSPHTGMMTYDDNVTKIPAAALTVEDAQMLLRMSKRGDPLRISLYMEAQTLANTVSRNTVAELVGTTEPDKVVVVSGHLDSWDVGQGAMDDGGGAFISWGALALLKSLGLKPRRTIRAVLWTAEEVGYIGAEAYKKAHANETDNFIAMMESDEGTFTPFGLEFMGSDEGGCIIKEILKLMEPINATQFKNSSDVGSDITVWANEVPLLSNLNDNGRYFWFHHSDGDTMTVLNPDDLDKNTALWAATAYILADLSVDLPKPTGAKS</sequence>
<evidence type="ECO:0000256" key="4">
    <source>
        <dbReference type="ARBA" id="ARBA00004613"/>
    </source>
</evidence>
<dbReference type="InterPro" id="IPR039866">
    <property type="entry name" value="CPQ"/>
</dbReference>
<evidence type="ECO:0000313" key="24">
    <source>
        <dbReference type="EMBL" id="JAS57491.1"/>
    </source>
</evidence>
<evidence type="ECO:0000259" key="23">
    <source>
        <dbReference type="Pfam" id="PF04389"/>
    </source>
</evidence>
<evidence type="ECO:0000256" key="3">
    <source>
        <dbReference type="ARBA" id="ARBA00004555"/>
    </source>
</evidence>
<evidence type="ECO:0000256" key="5">
    <source>
        <dbReference type="ARBA" id="ARBA00010918"/>
    </source>
</evidence>
<evidence type="ECO:0000256" key="17">
    <source>
        <dbReference type="ARBA" id="ARBA00023145"/>
    </source>
</evidence>
<keyword evidence="18" id="KW-0325">Glycoprotein</keyword>
<dbReference type="GO" id="GO:0005783">
    <property type="term" value="C:endoplasmic reticulum"/>
    <property type="evidence" value="ECO:0007669"/>
    <property type="project" value="UniProtKB-SubCell"/>
</dbReference>
<evidence type="ECO:0000256" key="1">
    <source>
        <dbReference type="ARBA" id="ARBA00004240"/>
    </source>
</evidence>
<protein>
    <recommendedName>
        <fullName evidence="6">Carboxypeptidase Q</fullName>
    </recommendedName>
    <alternativeName>
        <fullName evidence="21">Plasma glutamate carboxypeptidase</fullName>
    </alternativeName>
</protein>
<organism evidence="24">
    <name type="scientific">Cuerna arida</name>
    <dbReference type="NCBI Taxonomy" id="1464854"/>
    <lineage>
        <taxon>Eukaryota</taxon>
        <taxon>Metazoa</taxon>
        <taxon>Ecdysozoa</taxon>
        <taxon>Arthropoda</taxon>
        <taxon>Hexapoda</taxon>
        <taxon>Insecta</taxon>
        <taxon>Pterygota</taxon>
        <taxon>Neoptera</taxon>
        <taxon>Paraneoptera</taxon>
        <taxon>Hemiptera</taxon>
        <taxon>Auchenorrhyncha</taxon>
        <taxon>Membracoidea</taxon>
        <taxon>Cicadellidae</taxon>
        <taxon>Cicadellinae</taxon>
        <taxon>Proconiini</taxon>
        <taxon>Cuerna</taxon>
    </lineage>
</organism>
<dbReference type="GO" id="GO:0005764">
    <property type="term" value="C:lysosome"/>
    <property type="evidence" value="ECO:0007669"/>
    <property type="project" value="UniProtKB-SubCell"/>
</dbReference>
<comment type="subcellular location">
    <subcellularLocation>
        <location evidence="1">Endoplasmic reticulum</location>
    </subcellularLocation>
    <subcellularLocation>
        <location evidence="3">Golgi apparatus</location>
    </subcellularLocation>
    <subcellularLocation>
        <location evidence="2">Lysosome</location>
    </subcellularLocation>
    <subcellularLocation>
        <location evidence="4">Secreted</location>
    </subcellularLocation>
</comment>
<keyword evidence="12" id="KW-0378">Hydrolase</keyword>
<dbReference type="EMBL" id="GECZ01012278">
    <property type="protein sequence ID" value="JAS57491.1"/>
    <property type="molecule type" value="Transcribed_RNA"/>
</dbReference>
<dbReference type="Pfam" id="PF04389">
    <property type="entry name" value="Peptidase_M28"/>
    <property type="match status" value="1"/>
</dbReference>
<gene>
    <name evidence="24" type="ORF">g.36063</name>
</gene>
<dbReference type="GO" id="GO:0046872">
    <property type="term" value="F:metal ion binding"/>
    <property type="evidence" value="ECO:0007669"/>
    <property type="project" value="UniProtKB-KW"/>
</dbReference>
<keyword evidence="17" id="KW-0865">Zymogen</keyword>
<accession>A0A1B6G529</accession>
<evidence type="ECO:0000256" key="13">
    <source>
        <dbReference type="ARBA" id="ARBA00022824"/>
    </source>
</evidence>
<evidence type="ECO:0000256" key="9">
    <source>
        <dbReference type="ARBA" id="ARBA00022670"/>
    </source>
</evidence>
<comment type="similarity">
    <text evidence="5">Belongs to the peptidase M28 family.</text>
</comment>
<keyword evidence="22" id="KW-0472">Membrane</keyword>
<keyword evidence="19" id="KW-0458">Lysosome</keyword>
<dbReference type="Gene3D" id="3.50.30.30">
    <property type="match status" value="1"/>
</dbReference>
<evidence type="ECO:0000256" key="7">
    <source>
        <dbReference type="ARBA" id="ARBA00022525"/>
    </source>
</evidence>
<dbReference type="GO" id="GO:0070573">
    <property type="term" value="F:metallodipeptidase activity"/>
    <property type="evidence" value="ECO:0007669"/>
    <property type="project" value="InterPro"/>
</dbReference>
<dbReference type="SUPFAM" id="SSF53187">
    <property type="entry name" value="Zn-dependent exopeptidases"/>
    <property type="match status" value="1"/>
</dbReference>
<comment type="subunit">
    <text evidence="20">Homodimer. The monomeric form is inactive while the homodimer is active.</text>
</comment>
<keyword evidence="7" id="KW-0964">Secreted</keyword>
<evidence type="ECO:0000256" key="12">
    <source>
        <dbReference type="ARBA" id="ARBA00022801"/>
    </source>
</evidence>
<reference evidence="24" key="1">
    <citation type="submission" date="2015-11" db="EMBL/GenBank/DDBJ databases">
        <title>De novo transcriptome assembly of four potential Pierce s Disease insect vectors from Arizona vineyards.</title>
        <authorList>
            <person name="Tassone E.E."/>
        </authorList>
    </citation>
    <scope>NUCLEOTIDE SEQUENCE</scope>
</reference>
<evidence type="ECO:0000256" key="19">
    <source>
        <dbReference type="ARBA" id="ARBA00023228"/>
    </source>
</evidence>
<name>A0A1B6G529_9HEMI</name>
<dbReference type="FunFam" id="3.50.30.30:FF:000009">
    <property type="entry name" value="Carboxypeptidase Q"/>
    <property type="match status" value="1"/>
</dbReference>
<dbReference type="GO" id="GO:0005615">
    <property type="term" value="C:extracellular space"/>
    <property type="evidence" value="ECO:0007669"/>
    <property type="project" value="TreeGrafter"/>
</dbReference>
<evidence type="ECO:0000256" key="8">
    <source>
        <dbReference type="ARBA" id="ARBA00022645"/>
    </source>
</evidence>
<keyword evidence="16" id="KW-0482">Metalloprotease</keyword>
<dbReference type="PANTHER" id="PTHR12053:SF3">
    <property type="entry name" value="CARBOXYPEPTIDASE Q"/>
    <property type="match status" value="1"/>
</dbReference>
<dbReference type="CDD" id="cd03883">
    <property type="entry name" value="M28_Pgcp_like"/>
    <property type="match status" value="1"/>
</dbReference>
<keyword evidence="8" id="KW-0121">Carboxypeptidase</keyword>